<dbReference type="RefSeq" id="WP_249285530.1">
    <property type="nucleotide sequence ID" value="NZ_JACRSO010000004.1"/>
</dbReference>
<accession>A0A926D1G2</accession>
<keyword evidence="2" id="KW-0812">Transmembrane</keyword>
<keyword evidence="2" id="KW-0472">Membrane</keyword>
<evidence type="ECO:0000256" key="1">
    <source>
        <dbReference type="SAM" id="Coils"/>
    </source>
</evidence>
<sequence>MDEMELVREIGALRADAAVLQKEMRTAFRRIDEQQRLVEGVHALALTLREMAAELKAQRREMERLREDVEQVRAHPAQRWEALVRALLTALAGALAGAGMGLLVR</sequence>
<organism evidence="3 4">
    <name type="scientific">Luoshenia tenuis</name>
    <dbReference type="NCBI Taxonomy" id="2763654"/>
    <lineage>
        <taxon>Bacteria</taxon>
        <taxon>Bacillati</taxon>
        <taxon>Bacillota</taxon>
        <taxon>Clostridia</taxon>
        <taxon>Christensenellales</taxon>
        <taxon>Christensenellaceae</taxon>
        <taxon>Luoshenia</taxon>
    </lineage>
</organism>
<name>A0A926D1G2_9FIRM</name>
<comment type="caution">
    <text evidence="3">The sequence shown here is derived from an EMBL/GenBank/DDBJ whole genome shotgun (WGS) entry which is preliminary data.</text>
</comment>
<evidence type="ECO:0000313" key="3">
    <source>
        <dbReference type="EMBL" id="MBC8529711.1"/>
    </source>
</evidence>
<keyword evidence="2" id="KW-1133">Transmembrane helix</keyword>
<protein>
    <submittedName>
        <fullName evidence="3">Uncharacterized protein</fullName>
    </submittedName>
</protein>
<keyword evidence="4" id="KW-1185">Reference proteome</keyword>
<feature type="transmembrane region" description="Helical" evidence="2">
    <location>
        <begin position="82"/>
        <end position="104"/>
    </location>
</feature>
<proteinExistence type="predicted"/>
<dbReference type="AlphaFoldDB" id="A0A926D1G2"/>
<dbReference type="EMBL" id="JACRSO010000004">
    <property type="protein sequence ID" value="MBC8529711.1"/>
    <property type="molecule type" value="Genomic_DNA"/>
</dbReference>
<dbReference type="Proteomes" id="UP000654279">
    <property type="component" value="Unassembled WGS sequence"/>
</dbReference>
<evidence type="ECO:0000313" key="4">
    <source>
        <dbReference type="Proteomes" id="UP000654279"/>
    </source>
</evidence>
<gene>
    <name evidence="3" type="ORF">H8699_09750</name>
</gene>
<keyword evidence="1" id="KW-0175">Coiled coil</keyword>
<reference evidence="3" key="1">
    <citation type="submission" date="2020-08" db="EMBL/GenBank/DDBJ databases">
        <title>Genome public.</title>
        <authorList>
            <person name="Liu C."/>
            <person name="Sun Q."/>
        </authorList>
    </citation>
    <scope>NUCLEOTIDE SEQUENCE</scope>
    <source>
        <strain evidence="3">NSJ-44</strain>
    </source>
</reference>
<feature type="coiled-coil region" evidence="1">
    <location>
        <begin position="17"/>
        <end position="75"/>
    </location>
</feature>
<evidence type="ECO:0000256" key="2">
    <source>
        <dbReference type="SAM" id="Phobius"/>
    </source>
</evidence>